<dbReference type="SUPFAM" id="SSF53822">
    <property type="entry name" value="Periplasmic binding protein-like I"/>
    <property type="match status" value="1"/>
</dbReference>
<dbReference type="PANTHER" id="PTHR33376">
    <property type="match status" value="1"/>
</dbReference>
<proteinExistence type="inferred from homology"/>
<dbReference type="Pfam" id="PF03480">
    <property type="entry name" value="DctP"/>
    <property type="match status" value="1"/>
</dbReference>
<dbReference type="Pfam" id="PF13458">
    <property type="entry name" value="Peripla_BP_6"/>
    <property type="match status" value="1"/>
</dbReference>
<dbReference type="CDD" id="cd13603">
    <property type="entry name" value="PBP2_TRAP_Siap_TeaA_like"/>
    <property type="match status" value="1"/>
</dbReference>
<evidence type="ECO:0000259" key="3">
    <source>
        <dbReference type="Pfam" id="PF13458"/>
    </source>
</evidence>
<dbReference type="Proteomes" id="UP000248259">
    <property type="component" value="Unassembled WGS sequence"/>
</dbReference>
<gene>
    <name evidence="4" type="ORF">DNK49_04880</name>
</gene>
<name>A0A323V364_9RHOO</name>
<dbReference type="NCBIfam" id="NF037995">
    <property type="entry name" value="TRAP_S1"/>
    <property type="match status" value="1"/>
</dbReference>
<dbReference type="PANTHER" id="PTHR33376:SF15">
    <property type="entry name" value="BLL6794 PROTEIN"/>
    <property type="match status" value="1"/>
</dbReference>
<dbReference type="OrthoDB" id="9794826at2"/>
<evidence type="ECO:0000256" key="1">
    <source>
        <dbReference type="ARBA" id="ARBA00010062"/>
    </source>
</evidence>
<keyword evidence="5" id="KW-1185">Reference proteome</keyword>
<dbReference type="AlphaFoldDB" id="A0A323V364"/>
<evidence type="ECO:0000313" key="5">
    <source>
        <dbReference type="Proteomes" id="UP000248259"/>
    </source>
</evidence>
<reference evidence="4 5" key="1">
    <citation type="submission" date="2018-06" db="EMBL/GenBank/DDBJ databases">
        <title>Azoarcus communis strain SWub3 genome.</title>
        <authorList>
            <person name="Zorraquino Salvo V."/>
            <person name="Toubiana D."/>
            <person name="Blumwald E."/>
        </authorList>
    </citation>
    <scope>NUCLEOTIDE SEQUENCE [LARGE SCALE GENOMIC DNA]</scope>
    <source>
        <strain evidence="4 5">SWub3</strain>
    </source>
</reference>
<comment type="caution">
    <text evidence="4">The sequence shown here is derived from an EMBL/GenBank/DDBJ whole genome shotgun (WGS) entry which is preliminary data.</text>
</comment>
<dbReference type="EMBL" id="QKOE01000002">
    <property type="protein sequence ID" value="PZA17856.1"/>
    <property type="molecule type" value="Genomic_DNA"/>
</dbReference>
<dbReference type="CDD" id="cd19979">
    <property type="entry name" value="PBP1_ABC_ligand_binding-like"/>
    <property type="match status" value="1"/>
</dbReference>
<dbReference type="InterPro" id="IPR018389">
    <property type="entry name" value="DctP_fam"/>
</dbReference>
<dbReference type="InterPro" id="IPR038404">
    <property type="entry name" value="TRAP_DctP_sf"/>
</dbReference>
<dbReference type="Gene3D" id="3.40.190.170">
    <property type="entry name" value="Bacterial extracellular solute-binding protein, family 7"/>
    <property type="match status" value="1"/>
</dbReference>
<dbReference type="InterPro" id="IPR004682">
    <property type="entry name" value="TRAP_DctP"/>
</dbReference>
<protein>
    <recommendedName>
        <fullName evidence="3">Leucine-binding protein domain-containing protein</fullName>
    </recommendedName>
</protein>
<sequence length="719" mass="78224">MLRNPVVVVIGLMLLAALALVGSMGYRAGPAADAPAPTVEPGARILRFGYNIPEDSALHLASVRFAEEVATRSKGRVQVQVFPAQQLGTDDQMLEMARRGELDIVLIPTAKVSVAEPAMQYADLPFYFPTREALYWMLDGEPGQMLLDKLRAIDLVGVTFWENGFKHFTGNRPLRSPEDFAGLDVRIMKSRMLMEQFQAFGAHAIPIDFHATRQALLDGAVDAQENPLVAIVSMGLHEVQTHLTLSSHGYLGYVFMISSKVFDGLPADVQDLLLNTARELTPWERDETHRREQTLLDTIRRAGVTVDELNADERARFATATAHIPERFEDVIGADILARTEELLDAAKTGGERIVIGLDADLSRECVAAGLGFRRGARLAIDEINAAGGVLGKPLKLITRNHHAQPTAGAANFDHFASRPDVAAVITGVQSGVVMAQAEVARRTGLPLLAAWSAEALLMAEAPAGDPVFRVSANDTLVAPYLADHLLSKGPRPAIVFENSVWGRGNLDAMRGLLRARGLDFQLALAINRGDENFTAIVQQLAATGVDSVLFVATPHAGGHFVRALAAQGLALPVVSHWGISCDDFWKQHREALAKVDLSFFQTFSFIDNPRLPARRLAGAYMARYGVDNVRAIPVPQAVAHAYDLVHLLALAIERAGSTERVALRQALEQLPPHEGAVRHYAPAFSPERHDALDTRDFRIAQFADDGAIVELPRPKAAP</sequence>
<evidence type="ECO:0000256" key="2">
    <source>
        <dbReference type="ARBA" id="ARBA00022729"/>
    </source>
</evidence>
<keyword evidence="2" id="KW-0732">Signal</keyword>
<feature type="domain" description="Leucine-binding protein" evidence="3">
    <location>
        <begin position="356"/>
        <end position="707"/>
    </location>
</feature>
<dbReference type="InterPro" id="IPR028082">
    <property type="entry name" value="Peripla_BP_I"/>
</dbReference>
<dbReference type="GO" id="GO:0030288">
    <property type="term" value="C:outer membrane-bounded periplasmic space"/>
    <property type="evidence" value="ECO:0007669"/>
    <property type="project" value="InterPro"/>
</dbReference>
<dbReference type="RefSeq" id="WP_110523199.1">
    <property type="nucleotide sequence ID" value="NZ_QKOE01000002.1"/>
</dbReference>
<accession>A0A323V364</accession>
<dbReference type="NCBIfam" id="TIGR00787">
    <property type="entry name" value="dctP"/>
    <property type="match status" value="1"/>
</dbReference>
<dbReference type="GO" id="GO:0055085">
    <property type="term" value="P:transmembrane transport"/>
    <property type="evidence" value="ECO:0007669"/>
    <property type="project" value="InterPro"/>
</dbReference>
<dbReference type="InterPro" id="IPR028081">
    <property type="entry name" value="Leu-bd"/>
</dbReference>
<evidence type="ECO:0000313" key="4">
    <source>
        <dbReference type="EMBL" id="PZA17856.1"/>
    </source>
</evidence>
<dbReference type="Gene3D" id="3.40.50.2300">
    <property type="match status" value="2"/>
</dbReference>
<organism evidence="4 5">
    <name type="scientific">Parazoarcus communis SWub3 = DSM 12120</name>
    <dbReference type="NCBI Taxonomy" id="1121029"/>
    <lineage>
        <taxon>Bacteria</taxon>
        <taxon>Pseudomonadati</taxon>
        <taxon>Pseudomonadota</taxon>
        <taxon>Betaproteobacteria</taxon>
        <taxon>Rhodocyclales</taxon>
        <taxon>Zoogloeaceae</taxon>
        <taxon>Parazoarcus</taxon>
    </lineage>
</organism>
<comment type="similarity">
    <text evidence="1">Belongs to the leucine-binding protein family.</text>
</comment>